<feature type="transmembrane region" description="Helical" evidence="8">
    <location>
        <begin position="343"/>
        <end position="367"/>
    </location>
</feature>
<evidence type="ECO:0000256" key="8">
    <source>
        <dbReference type="SAM" id="Phobius"/>
    </source>
</evidence>
<feature type="domain" description="MANSC" evidence="10">
    <location>
        <begin position="34"/>
        <end position="114"/>
    </location>
</feature>
<evidence type="ECO:0000313" key="12">
    <source>
        <dbReference type="Proteomes" id="UP000261640"/>
    </source>
</evidence>
<dbReference type="PANTHER" id="PTHR46876">
    <property type="entry name" value="LOW-DENSITY LIPOPROTEIN RECEPTOR-RELATED PROTEIN 11"/>
    <property type="match status" value="1"/>
</dbReference>
<keyword evidence="5 8" id="KW-0472">Membrane</keyword>
<accession>A0A3Q3NLM3</accession>
<evidence type="ECO:0000256" key="2">
    <source>
        <dbReference type="ARBA" id="ARBA00022692"/>
    </source>
</evidence>
<reference evidence="11" key="1">
    <citation type="submission" date="2025-08" db="UniProtKB">
        <authorList>
            <consortium name="Ensembl"/>
        </authorList>
    </citation>
    <scope>IDENTIFICATION</scope>
</reference>
<dbReference type="AlphaFoldDB" id="A0A3Q3NLM3"/>
<dbReference type="STRING" id="205130.ENSMAMP00000034444"/>
<evidence type="ECO:0000256" key="5">
    <source>
        <dbReference type="ARBA" id="ARBA00023136"/>
    </source>
</evidence>
<evidence type="ECO:0000313" key="11">
    <source>
        <dbReference type="Ensembl" id="ENSMAMP00000034444.1"/>
    </source>
</evidence>
<dbReference type="Proteomes" id="UP000261640">
    <property type="component" value="Unplaced"/>
</dbReference>
<keyword evidence="3 9" id="KW-0732">Signal</keyword>
<dbReference type="Ensembl" id="ENSMAMT00000035322.2">
    <property type="protein sequence ID" value="ENSMAMP00000034444.1"/>
    <property type="gene ID" value="ENSMAMG00000023148.2"/>
</dbReference>
<feature type="signal peptide" evidence="9">
    <location>
        <begin position="1"/>
        <end position="19"/>
    </location>
</feature>
<keyword evidence="2 8" id="KW-0812">Transmembrane</keyword>
<feature type="compositionally biased region" description="Low complexity" evidence="7">
    <location>
        <begin position="227"/>
        <end position="239"/>
    </location>
</feature>
<name>A0A3Q3NLM3_9TELE</name>
<evidence type="ECO:0000256" key="9">
    <source>
        <dbReference type="SAM" id="SignalP"/>
    </source>
</evidence>
<dbReference type="InParanoid" id="A0A3Q3NLM3"/>
<evidence type="ECO:0000256" key="3">
    <source>
        <dbReference type="ARBA" id="ARBA00022729"/>
    </source>
</evidence>
<dbReference type="GO" id="GO:0016020">
    <property type="term" value="C:membrane"/>
    <property type="evidence" value="ECO:0007669"/>
    <property type="project" value="UniProtKB-SubCell"/>
</dbReference>
<evidence type="ECO:0000256" key="7">
    <source>
        <dbReference type="SAM" id="MobiDB-lite"/>
    </source>
</evidence>
<dbReference type="GeneTree" id="ENSGT00940000153377"/>
<feature type="chain" id="PRO_5018657070" evidence="9">
    <location>
        <begin position="20"/>
        <end position="472"/>
    </location>
</feature>
<dbReference type="InterPro" id="IPR011106">
    <property type="entry name" value="MANSC_N"/>
</dbReference>
<dbReference type="InterPro" id="IPR013980">
    <property type="entry name" value="MANSC_dom"/>
</dbReference>
<evidence type="ECO:0000256" key="4">
    <source>
        <dbReference type="ARBA" id="ARBA00022989"/>
    </source>
</evidence>
<dbReference type="SMART" id="SM00765">
    <property type="entry name" value="MANEC"/>
    <property type="match status" value="1"/>
</dbReference>
<evidence type="ECO:0000256" key="1">
    <source>
        <dbReference type="ARBA" id="ARBA00004479"/>
    </source>
</evidence>
<dbReference type="Pfam" id="PF07502">
    <property type="entry name" value="MANEC"/>
    <property type="match status" value="1"/>
</dbReference>
<feature type="region of interest" description="Disordered" evidence="7">
    <location>
        <begin position="301"/>
        <end position="328"/>
    </location>
</feature>
<keyword evidence="12" id="KW-1185">Reference proteome</keyword>
<dbReference type="PANTHER" id="PTHR46876:SF1">
    <property type="entry name" value="LOW-DENSITY LIPOPROTEIN RECEPTOR-RELATED PROTEIN 11"/>
    <property type="match status" value="1"/>
</dbReference>
<keyword evidence="4 8" id="KW-1133">Transmembrane helix</keyword>
<keyword evidence="6" id="KW-0325">Glycoprotein</keyword>
<comment type="subcellular location">
    <subcellularLocation>
        <location evidence="1">Membrane</location>
        <topology evidence="1">Single-pass type I membrane protein</topology>
    </subcellularLocation>
</comment>
<evidence type="ECO:0000256" key="6">
    <source>
        <dbReference type="ARBA" id="ARBA00023180"/>
    </source>
</evidence>
<dbReference type="PROSITE" id="PS50986">
    <property type="entry name" value="MANSC"/>
    <property type="match status" value="1"/>
</dbReference>
<organism evidence="11 12">
    <name type="scientific">Mastacembelus armatus</name>
    <name type="common">zig-zag eel</name>
    <dbReference type="NCBI Taxonomy" id="205130"/>
    <lineage>
        <taxon>Eukaryota</taxon>
        <taxon>Metazoa</taxon>
        <taxon>Chordata</taxon>
        <taxon>Craniata</taxon>
        <taxon>Vertebrata</taxon>
        <taxon>Euteleostomi</taxon>
        <taxon>Actinopterygii</taxon>
        <taxon>Neopterygii</taxon>
        <taxon>Teleostei</taxon>
        <taxon>Neoteleostei</taxon>
        <taxon>Acanthomorphata</taxon>
        <taxon>Anabantaria</taxon>
        <taxon>Synbranchiformes</taxon>
        <taxon>Mastacembelidae</taxon>
        <taxon>Mastacembelus</taxon>
    </lineage>
</organism>
<feature type="region of interest" description="Disordered" evidence="7">
    <location>
        <begin position="217"/>
        <end position="239"/>
    </location>
</feature>
<sequence length="472" mass="51903">MNTAWGLLTALSLVCHAESKCSPTSYYKNCWIRRFPGIFIDIEESQRRGAQILKYYQEETALQCSRTCCLTRNFSCNLAIFHYDTAQENVNCFHLHCPTLESCILTHRGNVVLYNITKGVDPDLLVFGKYFTSNVRVLPHHYSRVNVSEPLPSDKRQFIHPPPPATLPLTSAPKVKPPIIVSRVFTTTTTVTTTQSTSQPAAFSKTTAVLSSTLTAPPTVLGNHGRTITTTPSSTSPTASIATATASTTASTTPGHYNAHMTPTFSSTTTQPVTSTSTYLHTTAFSKLATDLPNSTAFIGNTESSNQHHNDTKGSLGRNHTAGGGEDISGGLEPEWHVTAHTLLIAVSICITVLLSCCCSILLVLSWRGQKKRVGRYRTSWRGKGGSMRLIKDASLDRVAHPHRKGDCIRSEGCCSWVNCSPVLIQWHFFCPGCPYLIPQMETTTETLTVRNSMTCNWRGMTTFINLKKNNH</sequence>
<reference evidence="11" key="2">
    <citation type="submission" date="2025-09" db="UniProtKB">
        <authorList>
            <consortium name="Ensembl"/>
        </authorList>
    </citation>
    <scope>IDENTIFICATION</scope>
</reference>
<proteinExistence type="predicted"/>
<protein>
    <submittedName>
        <fullName evidence="11">MANSC domain containing 4</fullName>
    </submittedName>
</protein>
<evidence type="ECO:0000259" key="10">
    <source>
        <dbReference type="PROSITE" id="PS50986"/>
    </source>
</evidence>